<dbReference type="GO" id="GO:0003677">
    <property type="term" value="F:DNA binding"/>
    <property type="evidence" value="ECO:0007669"/>
    <property type="project" value="UniProtKB-KW"/>
</dbReference>
<sequence length="102" mass="11257">IELGEIESVLASQAEVQDAVVLVRGERLLAWFTENAPVEPEALREALRARLPAHMVPRLTSIRTPREEVGQRAAQVLLGLLDGVIQHPQVDLGFELVVRESS</sequence>
<proteinExistence type="predicted"/>
<organism evidence="5 6">
    <name type="scientific">Pseudomonas syringae pv. pisi str. 1704B</name>
    <dbReference type="NCBI Taxonomy" id="629263"/>
    <lineage>
        <taxon>Bacteria</taxon>
        <taxon>Pseudomonadati</taxon>
        <taxon>Pseudomonadota</taxon>
        <taxon>Gammaproteobacteria</taxon>
        <taxon>Pseudomonadales</taxon>
        <taxon>Pseudomonadaceae</taxon>
        <taxon>Pseudomonas</taxon>
        <taxon>Pseudomonas syringae</taxon>
    </lineage>
</organism>
<dbReference type="InterPro" id="IPR028082">
    <property type="entry name" value="Peripla_BP_I"/>
</dbReference>
<name>F3GLS3_PSESJ</name>
<dbReference type="SUPFAM" id="SSF53822">
    <property type="entry name" value="Periplasmic binding protein-like I"/>
    <property type="match status" value="1"/>
</dbReference>
<dbReference type="InterPro" id="IPR046335">
    <property type="entry name" value="LacI/GalR-like_sensor"/>
</dbReference>
<dbReference type="AlphaFoldDB" id="F3GLS3"/>
<keyword evidence="1" id="KW-0805">Transcription regulation</keyword>
<gene>
    <name evidence="5" type="ORF">PSYPI_39399</name>
</gene>
<keyword evidence="2" id="KW-0238">DNA-binding</keyword>
<keyword evidence="6" id="KW-1185">Reference proteome</keyword>
<feature type="non-terminal residue" evidence="5">
    <location>
        <position position="1"/>
    </location>
</feature>
<feature type="domain" description="Transcriptional regulator LacI/GalR-like sensor" evidence="4">
    <location>
        <begin position="53"/>
        <end position="102"/>
    </location>
</feature>
<accession>F3GLS3</accession>
<dbReference type="Proteomes" id="UP000004986">
    <property type="component" value="Unassembled WGS sequence"/>
</dbReference>
<evidence type="ECO:0000256" key="2">
    <source>
        <dbReference type="ARBA" id="ARBA00023125"/>
    </source>
</evidence>
<dbReference type="HOGENOM" id="CLU_2283498_0_0_6"/>
<dbReference type="PATRIC" id="fig|629263.4.peg.5802"/>
<evidence type="ECO:0000256" key="3">
    <source>
        <dbReference type="ARBA" id="ARBA00023163"/>
    </source>
</evidence>
<protein>
    <submittedName>
        <fullName evidence="5">LacI transcriptional regulator</fullName>
    </submittedName>
</protein>
<dbReference type="InterPro" id="IPR045851">
    <property type="entry name" value="AMP-bd_C_sf"/>
</dbReference>
<dbReference type="Pfam" id="PF13377">
    <property type="entry name" value="Peripla_BP_3"/>
    <property type="match status" value="1"/>
</dbReference>
<evidence type="ECO:0000259" key="4">
    <source>
        <dbReference type="Pfam" id="PF13377"/>
    </source>
</evidence>
<dbReference type="Gene3D" id="3.30.300.30">
    <property type="match status" value="1"/>
</dbReference>
<dbReference type="SUPFAM" id="SSF56801">
    <property type="entry name" value="Acetyl-CoA synthetase-like"/>
    <property type="match status" value="1"/>
</dbReference>
<dbReference type="EMBL" id="AEAI01002727">
    <property type="protein sequence ID" value="EGH48026.1"/>
    <property type="molecule type" value="Genomic_DNA"/>
</dbReference>
<reference evidence="5 6" key="1">
    <citation type="journal article" date="2011" name="PLoS Pathog.">
        <title>Dynamic evolution of pathogenicity revealed by sequencing and comparative genomics of 19 Pseudomonas syringae isolates.</title>
        <authorList>
            <person name="Baltrus D.A."/>
            <person name="Nishimura M.T."/>
            <person name="Romanchuk A."/>
            <person name="Chang J.H."/>
            <person name="Mukhtar M.S."/>
            <person name="Cherkis K."/>
            <person name="Roach J."/>
            <person name="Grant S.R."/>
            <person name="Jones C.D."/>
            <person name="Dangl J.L."/>
        </authorList>
    </citation>
    <scope>NUCLEOTIDE SEQUENCE [LARGE SCALE GENOMIC DNA]</scope>
    <source>
        <strain evidence="5 6">1704B</strain>
    </source>
</reference>
<evidence type="ECO:0000313" key="6">
    <source>
        <dbReference type="Proteomes" id="UP000004986"/>
    </source>
</evidence>
<dbReference type="BioCyc" id="PSYR629263:G11X0-7169-MONOMER"/>
<comment type="caution">
    <text evidence="5">The sequence shown here is derived from an EMBL/GenBank/DDBJ whole genome shotgun (WGS) entry which is preliminary data.</text>
</comment>
<keyword evidence="3" id="KW-0804">Transcription</keyword>
<evidence type="ECO:0000256" key="1">
    <source>
        <dbReference type="ARBA" id="ARBA00023015"/>
    </source>
</evidence>
<evidence type="ECO:0000313" key="5">
    <source>
        <dbReference type="EMBL" id="EGH48026.1"/>
    </source>
</evidence>